<feature type="domain" description="Histidine kinase" evidence="11">
    <location>
        <begin position="374"/>
        <end position="591"/>
    </location>
</feature>
<keyword evidence="8" id="KW-0067">ATP-binding</keyword>
<dbReference type="InterPro" id="IPR035965">
    <property type="entry name" value="PAS-like_dom_sf"/>
</dbReference>
<dbReference type="Gene3D" id="3.60.40.10">
    <property type="entry name" value="PPM-type phosphatase domain"/>
    <property type="match status" value="1"/>
</dbReference>
<keyword evidence="4 10" id="KW-0597">Phosphoprotein</keyword>
<dbReference type="RefSeq" id="WP_373420060.1">
    <property type="nucleotide sequence ID" value="NZ_MWKV01000001.1"/>
</dbReference>
<name>A0AB38UM17_9MYCO</name>
<feature type="modified residue" description="4-aspartylphosphate" evidence="10">
    <location>
        <position position="705"/>
    </location>
</feature>
<dbReference type="Gene3D" id="1.10.287.130">
    <property type="match status" value="1"/>
</dbReference>
<proteinExistence type="predicted"/>
<dbReference type="PANTHER" id="PTHR43547:SF2">
    <property type="entry name" value="HYBRID SIGNAL TRANSDUCTION HISTIDINE KINASE C"/>
    <property type="match status" value="1"/>
</dbReference>
<dbReference type="InterPro" id="IPR001932">
    <property type="entry name" value="PPM-type_phosphatase-like_dom"/>
</dbReference>
<reference evidence="14 15" key="1">
    <citation type="submission" date="2018-09" db="EMBL/GenBank/DDBJ databases">
        <authorList>
            <person name="Tagini F."/>
        </authorList>
    </citation>
    <scope>NUCLEOTIDE SEQUENCE [LARGE SCALE GENOMIC DNA]</scope>
    <source>
        <strain evidence="14 15">MK42</strain>
    </source>
</reference>
<dbReference type="CDD" id="cd00130">
    <property type="entry name" value="PAS"/>
    <property type="match status" value="1"/>
</dbReference>
<sequence>MVGAADTEHGPAMPAPDAIFGADGEVGRDLGRVDWAATPLGPPAGWPQSLRTAVSILLSSRFSMWMAWGPELTFFCNSAYRRDTLGQKYPWALGRPAREVWAEIWDDIGPRIQRVLSTGQATWDAALLLFLERSGYREETYHTFSYSPLRDDFGHVVGMLCVVSEDTDRVINERRMATLRDLGSDPSVVRTEQEMLAYTAAQLGHDPRDLPFTLTYLFDDRLFDEGSFDEGSFAGGAAARLAAVSGIAMGQPAAPTTLAADGSAVWPLEQAARGQSVLVELDGLFHQLPTGDWPDPPAQALVVPLPQQGAPPYGFLVAALNRYRRLDEGYRGFVELVAGHLSAGIASARSYQAQQQRAENLAELDRAKTTFFSNISHEFRTPLTLIIGPVAELRRRAPGLDEQAREELEVVHRNGLRLAKLVNTLLDFSRIEAGRMRAHYQPVDLAAVTADLASVFRSAVERAGLEFIVDCAPLDEPVYVDRDMWEKVVLNLLSNALKFTFEGSITVRVGRRDGDAVVTVSDTGVGVPAAEMPRLFERFHRVETVQARSNEGSGIGLALVKELVGLLGGSITVDSSQGVGTTFTIRLPYGTAHLPAGALASHEPAQAVSAAEAYLQEALRWVPADTNAVVDTGPARPTEDPVTAESVPAGSATRARVLVADDNADMRDYLTRLLRSADYRVDALSDGRQALAAIRAEVPDLVISDVMMPRLDGLALVAQLRADPRTAAVPVLLLSARAGQEASVEGLDAGADDYLVKPFAAAELLARVRANVQMTRLRNHHARWRTALVDSLQEAFFVCDERGTVVEINSAFTEILGYGPEGLPYVQTHPWWPDAGDDPEAHRQFADAFAHFLTHPHGSYTVPARHRDGHRIWINASFNQVDDPDTGRRVMVGTFRDVTAEHYTVQSQTALAALNQQLVQADSLDAAIQAAVEVLRELWRARRVLAVTVAGHGAETQAPVAGEPEVASAGEPARWAELPADTRATISSLGKADLLTTEAMTPGTAGIALQHPRGVLVIWIELAENRPFSSEDRTLLTALAGRLGQGLQRVYQLDQQRETALALQHAILGPAHLPGGFAVRYQPATRPLQVGGDWYDVVDLDAGRLALVVGDCVGHGLAAATVMGQLRSACRALLLEHLSPGVALTGLDRFAARLPGAQCTTAFCAVLSPDTGELLYSSAGHPPPILVHADGTERILDEAGTIALGVRPDWTRPEARLTIPPRATLLLYTDGLVERRRRPLDQGIAEAIALVRDGGTVALEELASHIMSGLNPGGGYPDDVALLLYRQPGPLEIDLPARASQLAATRSALRGWLARAMIGPGQAQDVLIAVGEALANAIEHGHRRDPQGTIVLRAIALADRLQLTITDTGSWKPPRPRQDSHRGRGIALMRTLMDDVTIQAGTLGTTVHLHARIS</sequence>
<dbReference type="EMBL" id="UPHL01000012">
    <property type="protein sequence ID" value="VAZ81572.1"/>
    <property type="molecule type" value="Genomic_DNA"/>
</dbReference>
<dbReference type="FunFam" id="3.30.565.10:FF:000037">
    <property type="entry name" value="Hybrid sensor histidine kinase/response regulator"/>
    <property type="match status" value="1"/>
</dbReference>
<keyword evidence="9" id="KW-0902">Two-component regulatory system</keyword>
<dbReference type="Pfam" id="PF00512">
    <property type="entry name" value="HisKA"/>
    <property type="match status" value="1"/>
</dbReference>
<dbReference type="InterPro" id="IPR011006">
    <property type="entry name" value="CheY-like_superfamily"/>
</dbReference>
<evidence type="ECO:0000256" key="1">
    <source>
        <dbReference type="ARBA" id="ARBA00000085"/>
    </source>
</evidence>
<dbReference type="Pfam" id="PF07228">
    <property type="entry name" value="SpoIIE"/>
    <property type="match status" value="1"/>
</dbReference>
<dbReference type="FunFam" id="1.10.287.130:FF:000045">
    <property type="entry name" value="Two-component system sensor histidine kinase/response regulator"/>
    <property type="match status" value="1"/>
</dbReference>
<feature type="domain" description="Response regulatory" evidence="12">
    <location>
        <begin position="656"/>
        <end position="772"/>
    </location>
</feature>
<evidence type="ECO:0000313" key="15">
    <source>
        <dbReference type="Proteomes" id="UP000279331"/>
    </source>
</evidence>
<evidence type="ECO:0000256" key="10">
    <source>
        <dbReference type="PROSITE-ProRule" id="PRU00169"/>
    </source>
</evidence>
<dbReference type="SMART" id="SM00387">
    <property type="entry name" value="HATPase_c"/>
    <property type="match status" value="2"/>
</dbReference>
<evidence type="ECO:0000256" key="5">
    <source>
        <dbReference type="ARBA" id="ARBA00022679"/>
    </source>
</evidence>
<dbReference type="CDD" id="cd16936">
    <property type="entry name" value="HATPase_RsbW-like"/>
    <property type="match status" value="1"/>
</dbReference>
<dbReference type="InterPro" id="IPR001610">
    <property type="entry name" value="PAC"/>
</dbReference>
<dbReference type="PROSITE" id="PS50109">
    <property type="entry name" value="HIS_KIN"/>
    <property type="match status" value="1"/>
</dbReference>
<dbReference type="SMART" id="SM00086">
    <property type="entry name" value="PAC"/>
    <property type="match status" value="2"/>
</dbReference>
<keyword evidence="7 14" id="KW-0418">Kinase</keyword>
<dbReference type="InterPro" id="IPR005467">
    <property type="entry name" value="His_kinase_dom"/>
</dbReference>
<gene>
    <name evidence="14" type="primary">tmoS_2</name>
    <name evidence="14" type="ORF">LAUMK42_00374</name>
</gene>
<dbReference type="PANTHER" id="PTHR43547">
    <property type="entry name" value="TWO-COMPONENT HISTIDINE KINASE"/>
    <property type="match status" value="1"/>
</dbReference>
<dbReference type="PROSITE" id="PS50112">
    <property type="entry name" value="PAS"/>
    <property type="match status" value="1"/>
</dbReference>
<dbReference type="Pfam" id="PF13581">
    <property type="entry name" value="HATPase_c_2"/>
    <property type="match status" value="1"/>
</dbReference>
<dbReference type="NCBIfam" id="TIGR00229">
    <property type="entry name" value="sensory_box"/>
    <property type="match status" value="1"/>
</dbReference>
<keyword evidence="6" id="KW-0547">Nucleotide-binding</keyword>
<comment type="caution">
    <text evidence="14">The sequence shown here is derived from an EMBL/GenBank/DDBJ whole genome shotgun (WGS) entry which is preliminary data.</text>
</comment>
<evidence type="ECO:0000313" key="14">
    <source>
        <dbReference type="EMBL" id="VAZ81572.1"/>
    </source>
</evidence>
<evidence type="ECO:0000259" key="12">
    <source>
        <dbReference type="PROSITE" id="PS50110"/>
    </source>
</evidence>
<evidence type="ECO:0000256" key="8">
    <source>
        <dbReference type="ARBA" id="ARBA00022840"/>
    </source>
</evidence>
<dbReference type="Pfam" id="PF00072">
    <property type="entry name" value="Response_reg"/>
    <property type="match status" value="1"/>
</dbReference>
<evidence type="ECO:0000256" key="7">
    <source>
        <dbReference type="ARBA" id="ARBA00022777"/>
    </source>
</evidence>
<dbReference type="Proteomes" id="UP000279331">
    <property type="component" value="Unassembled WGS sequence"/>
</dbReference>
<dbReference type="SMART" id="SM00388">
    <property type="entry name" value="HisKA"/>
    <property type="match status" value="1"/>
</dbReference>
<dbReference type="Gene3D" id="3.30.450.40">
    <property type="match status" value="1"/>
</dbReference>
<evidence type="ECO:0000256" key="2">
    <source>
        <dbReference type="ARBA" id="ARBA00004236"/>
    </source>
</evidence>
<dbReference type="InterPro" id="IPR003661">
    <property type="entry name" value="HisK_dim/P_dom"/>
</dbReference>
<dbReference type="InterPro" id="IPR000014">
    <property type="entry name" value="PAS"/>
</dbReference>
<feature type="domain" description="PAS" evidence="13">
    <location>
        <begin position="788"/>
        <end position="823"/>
    </location>
</feature>
<organism evidence="14 15">
    <name type="scientific">Mycobacterium persicum</name>
    <dbReference type="NCBI Taxonomy" id="1487726"/>
    <lineage>
        <taxon>Bacteria</taxon>
        <taxon>Bacillati</taxon>
        <taxon>Actinomycetota</taxon>
        <taxon>Actinomycetes</taxon>
        <taxon>Mycobacteriales</taxon>
        <taxon>Mycobacteriaceae</taxon>
        <taxon>Mycobacterium</taxon>
    </lineage>
</organism>
<dbReference type="CDD" id="cd17574">
    <property type="entry name" value="REC_OmpR"/>
    <property type="match status" value="1"/>
</dbReference>
<dbReference type="SUPFAM" id="SSF55874">
    <property type="entry name" value="ATPase domain of HSP90 chaperone/DNA topoisomerase II/histidine kinase"/>
    <property type="match status" value="2"/>
</dbReference>
<dbReference type="SMART" id="SM00448">
    <property type="entry name" value="REC"/>
    <property type="match status" value="1"/>
</dbReference>
<evidence type="ECO:0000256" key="4">
    <source>
        <dbReference type="ARBA" id="ARBA00022553"/>
    </source>
</evidence>
<dbReference type="SUPFAM" id="SSF55781">
    <property type="entry name" value="GAF domain-like"/>
    <property type="match status" value="1"/>
</dbReference>
<dbReference type="PROSITE" id="PS50110">
    <property type="entry name" value="RESPONSE_REGULATORY"/>
    <property type="match status" value="1"/>
</dbReference>
<comment type="catalytic activity">
    <reaction evidence="1">
        <text>ATP + protein L-histidine = ADP + protein N-phospho-L-histidine.</text>
        <dbReference type="EC" id="2.7.13.3"/>
    </reaction>
</comment>
<dbReference type="SUPFAM" id="SSF55785">
    <property type="entry name" value="PYP-like sensor domain (PAS domain)"/>
    <property type="match status" value="1"/>
</dbReference>
<dbReference type="GO" id="GO:0005886">
    <property type="term" value="C:plasma membrane"/>
    <property type="evidence" value="ECO:0007669"/>
    <property type="project" value="UniProtKB-SubCell"/>
</dbReference>
<dbReference type="InterPro" id="IPR029016">
    <property type="entry name" value="GAF-like_dom_sf"/>
</dbReference>
<dbReference type="SUPFAM" id="SSF52172">
    <property type="entry name" value="CheY-like"/>
    <property type="match status" value="1"/>
</dbReference>
<evidence type="ECO:0000259" key="11">
    <source>
        <dbReference type="PROSITE" id="PS50109"/>
    </source>
</evidence>
<accession>A0AB38UM17</accession>
<dbReference type="GO" id="GO:0005524">
    <property type="term" value="F:ATP binding"/>
    <property type="evidence" value="ECO:0007669"/>
    <property type="project" value="UniProtKB-KW"/>
</dbReference>
<protein>
    <recommendedName>
        <fullName evidence="3">histidine kinase</fullName>
        <ecNumber evidence="3">2.7.13.3</ecNumber>
    </recommendedName>
</protein>
<dbReference type="CDD" id="cd00082">
    <property type="entry name" value="HisKA"/>
    <property type="match status" value="1"/>
</dbReference>
<dbReference type="InterPro" id="IPR001789">
    <property type="entry name" value="Sig_transdc_resp-reg_receiver"/>
</dbReference>
<dbReference type="GO" id="GO:0000155">
    <property type="term" value="F:phosphorelay sensor kinase activity"/>
    <property type="evidence" value="ECO:0007669"/>
    <property type="project" value="InterPro"/>
</dbReference>
<dbReference type="EC" id="2.7.13.3" evidence="3"/>
<dbReference type="InterPro" id="IPR036457">
    <property type="entry name" value="PPM-type-like_dom_sf"/>
</dbReference>
<dbReference type="CDD" id="cd16922">
    <property type="entry name" value="HATPase_EvgS-ArcB-TorS-like"/>
    <property type="match status" value="1"/>
</dbReference>
<dbReference type="SMART" id="SM00331">
    <property type="entry name" value="PP2C_SIG"/>
    <property type="match status" value="1"/>
</dbReference>
<evidence type="ECO:0000256" key="6">
    <source>
        <dbReference type="ARBA" id="ARBA00022741"/>
    </source>
</evidence>
<comment type="subcellular location">
    <subcellularLocation>
        <location evidence="2">Cell membrane</location>
    </subcellularLocation>
</comment>
<dbReference type="Gene3D" id="3.40.50.2300">
    <property type="match status" value="1"/>
</dbReference>
<dbReference type="InterPro" id="IPR036097">
    <property type="entry name" value="HisK_dim/P_sf"/>
</dbReference>
<dbReference type="Pfam" id="PF02518">
    <property type="entry name" value="HATPase_c"/>
    <property type="match status" value="1"/>
</dbReference>
<dbReference type="Gene3D" id="3.30.450.20">
    <property type="entry name" value="PAS domain"/>
    <property type="match status" value="2"/>
</dbReference>
<evidence type="ECO:0000256" key="9">
    <source>
        <dbReference type="ARBA" id="ARBA00023012"/>
    </source>
</evidence>
<dbReference type="SUPFAM" id="SSF47384">
    <property type="entry name" value="Homodimeric domain of signal transducing histidine kinase"/>
    <property type="match status" value="1"/>
</dbReference>
<dbReference type="PRINTS" id="PR00344">
    <property type="entry name" value="BCTRLSENSOR"/>
</dbReference>
<dbReference type="InterPro" id="IPR004358">
    <property type="entry name" value="Sig_transdc_His_kin-like_C"/>
</dbReference>
<dbReference type="Pfam" id="PF13426">
    <property type="entry name" value="PAS_9"/>
    <property type="match status" value="1"/>
</dbReference>
<dbReference type="InterPro" id="IPR003594">
    <property type="entry name" value="HATPase_dom"/>
</dbReference>
<dbReference type="Gene3D" id="3.30.565.10">
    <property type="entry name" value="Histidine kinase-like ATPase, C-terminal domain"/>
    <property type="match status" value="2"/>
</dbReference>
<keyword evidence="5 14" id="KW-0808">Transferase</keyword>
<evidence type="ECO:0000256" key="3">
    <source>
        <dbReference type="ARBA" id="ARBA00012438"/>
    </source>
</evidence>
<evidence type="ECO:0000259" key="13">
    <source>
        <dbReference type="PROSITE" id="PS50112"/>
    </source>
</evidence>
<dbReference type="InterPro" id="IPR036890">
    <property type="entry name" value="HATPase_C_sf"/>
</dbReference>